<organism evidence="2 3">
    <name type="scientific">Tanacetum coccineum</name>
    <dbReference type="NCBI Taxonomy" id="301880"/>
    <lineage>
        <taxon>Eukaryota</taxon>
        <taxon>Viridiplantae</taxon>
        <taxon>Streptophyta</taxon>
        <taxon>Embryophyta</taxon>
        <taxon>Tracheophyta</taxon>
        <taxon>Spermatophyta</taxon>
        <taxon>Magnoliopsida</taxon>
        <taxon>eudicotyledons</taxon>
        <taxon>Gunneridae</taxon>
        <taxon>Pentapetalae</taxon>
        <taxon>asterids</taxon>
        <taxon>campanulids</taxon>
        <taxon>Asterales</taxon>
        <taxon>Asteraceae</taxon>
        <taxon>Asteroideae</taxon>
        <taxon>Anthemideae</taxon>
        <taxon>Anthemidinae</taxon>
        <taxon>Tanacetum</taxon>
    </lineage>
</organism>
<evidence type="ECO:0000313" key="3">
    <source>
        <dbReference type="Proteomes" id="UP001151760"/>
    </source>
</evidence>
<evidence type="ECO:0000256" key="1">
    <source>
        <dbReference type="SAM" id="MobiDB-lite"/>
    </source>
</evidence>
<feature type="region of interest" description="Disordered" evidence="1">
    <location>
        <begin position="254"/>
        <end position="292"/>
    </location>
</feature>
<keyword evidence="3" id="KW-1185">Reference proteome</keyword>
<dbReference type="Proteomes" id="UP001151760">
    <property type="component" value="Unassembled WGS sequence"/>
</dbReference>
<sequence length="311" mass="34330">MALFTWPSKKEIADGNNNGTQDTAPNEGMVTDSSKVVEGVDELVSIIPKFFASLVTNEAVTSKASILDIHSKFVFGLYGYFVGKRVAFPVVENYIKNACKKFGLVRVVMNSKGFFFFKFASIEGMNEVLENGGLSVMATKLDGKEALHTVGVEYEWEPPRCGVCVCMVFGHDDMLCPKRHVEKPKKPIWQVASKKNSAGLSGKKVIQDVVGSVSGSPSNTPLVDDLVNEDNDNEVEEVYDETATYMASTSFNVNKASKSGSGERNKSLYEQWKKSHNEDPYEDDDFDDPGLTDAQVKFANAFDINLRGQLR</sequence>
<reference evidence="2" key="1">
    <citation type="journal article" date="2022" name="Int. J. Mol. Sci.">
        <title>Draft Genome of Tanacetum Coccineum: Genomic Comparison of Closely Related Tanacetum-Family Plants.</title>
        <authorList>
            <person name="Yamashiro T."/>
            <person name="Shiraishi A."/>
            <person name="Nakayama K."/>
            <person name="Satake H."/>
        </authorList>
    </citation>
    <scope>NUCLEOTIDE SEQUENCE</scope>
</reference>
<name>A0ABQ4Z0Z9_9ASTR</name>
<gene>
    <name evidence="2" type="ORF">Tco_0749447</name>
</gene>
<feature type="compositionally biased region" description="Basic and acidic residues" evidence="1">
    <location>
        <begin position="261"/>
        <end position="279"/>
    </location>
</feature>
<dbReference type="EMBL" id="BQNB010010860">
    <property type="protein sequence ID" value="GJS82906.1"/>
    <property type="molecule type" value="Genomic_DNA"/>
</dbReference>
<evidence type="ECO:0000313" key="2">
    <source>
        <dbReference type="EMBL" id="GJS82906.1"/>
    </source>
</evidence>
<accession>A0ABQ4Z0Z9</accession>
<proteinExistence type="predicted"/>
<protein>
    <submittedName>
        <fullName evidence="2">ATPase, F1/V1/A1 complex, alpha/beta subunit</fullName>
    </submittedName>
</protein>
<feature type="compositionally biased region" description="Acidic residues" evidence="1">
    <location>
        <begin position="280"/>
        <end position="290"/>
    </location>
</feature>
<comment type="caution">
    <text evidence="2">The sequence shown here is derived from an EMBL/GenBank/DDBJ whole genome shotgun (WGS) entry which is preliminary data.</text>
</comment>
<reference evidence="2" key="2">
    <citation type="submission" date="2022-01" db="EMBL/GenBank/DDBJ databases">
        <authorList>
            <person name="Yamashiro T."/>
            <person name="Shiraishi A."/>
            <person name="Satake H."/>
            <person name="Nakayama K."/>
        </authorList>
    </citation>
    <scope>NUCLEOTIDE SEQUENCE</scope>
</reference>